<reference evidence="2 3" key="1">
    <citation type="journal article" date="2013" name="Genome Announc.">
        <title>Complete Genome Sequence of Leifsonia xyli subsp. cynodontis Strain DSM46306, a Gram-Positive Bacterial Pathogen of Grasses.</title>
        <authorList>
            <person name="Monteiro-Vitorello C.B."/>
            <person name="Zerillo M.M."/>
            <person name="Van Sluys M.A."/>
            <person name="Camargo L.E."/>
            <person name="Kitajima J.P."/>
        </authorList>
    </citation>
    <scope>NUCLEOTIDE SEQUENCE [LARGE SCALE GENOMIC DNA]</scope>
    <source>
        <strain evidence="2 3">DSM 46306</strain>
    </source>
</reference>
<gene>
    <name evidence="2" type="ORF">O159_25200</name>
</gene>
<organism evidence="2 3">
    <name type="scientific">Leifsonia xyli subsp. cynodontis DSM 46306</name>
    <dbReference type="NCBI Taxonomy" id="1389489"/>
    <lineage>
        <taxon>Bacteria</taxon>
        <taxon>Bacillati</taxon>
        <taxon>Actinomycetota</taxon>
        <taxon>Actinomycetes</taxon>
        <taxon>Micrococcales</taxon>
        <taxon>Microbacteriaceae</taxon>
        <taxon>Leifsonia</taxon>
    </lineage>
</organism>
<dbReference type="EMBL" id="CP006734">
    <property type="protein sequence ID" value="AGW42453.1"/>
    <property type="molecule type" value="Genomic_DNA"/>
</dbReference>
<sequence length="118" mass="12456">MTMPTDSAEFPRLSVAYAPPGAPAATLVCRPGYSDAARYEIARDRAGWPALDDAPLFAMAFMAWSAIKRDPAAPGVLKTPTVDAFLDVIQNVSPALDDRGEAVTSRVDPTLPGPPPGF</sequence>
<dbReference type="Proteomes" id="UP000016743">
    <property type="component" value="Chromosome"/>
</dbReference>
<dbReference type="HOGENOM" id="CLU_2070167_0_0_11"/>
<feature type="region of interest" description="Disordered" evidence="1">
    <location>
        <begin position="97"/>
        <end position="118"/>
    </location>
</feature>
<evidence type="ECO:0000313" key="3">
    <source>
        <dbReference type="Proteomes" id="UP000016743"/>
    </source>
</evidence>
<keyword evidence="3" id="KW-1185">Reference proteome</keyword>
<dbReference type="KEGG" id="lxy:O159_25200"/>
<dbReference type="PATRIC" id="fig|1389489.3.peg.2417"/>
<accession>U3PFM6</accession>
<evidence type="ECO:0000256" key="1">
    <source>
        <dbReference type="SAM" id="MobiDB-lite"/>
    </source>
</evidence>
<protein>
    <submittedName>
        <fullName evidence="2">Uncharacterized protein</fullName>
    </submittedName>
</protein>
<proteinExistence type="predicted"/>
<dbReference type="AlphaFoldDB" id="U3PFM6"/>
<dbReference type="STRING" id="1389489.O159_25200"/>
<evidence type="ECO:0000313" key="2">
    <source>
        <dbReference type="EMBL" id="AGW42453.1"/>
    </source>
</evidence>
<name>U3PFM6_LEIXC</name>